<accession>A0A9X8GWN8</accession>
<keyword evidence="1" id="KW-0732">Signal</keyword>
<evidence type="ECO:0000256" key="1">
    <source>
        <dbReference type="SAM" id="SignalP"/>
    </source>
</evidence>
<dbReference type="SUPFAM" id="SSF53474">
    <property type="entry name" value="alpha/beta-Hydrolases"/>
    <property type="match status" value="1"/>
</dbReference>
<protein>
    <submittedName>
        <fullName evidence="2">Alpha/beta hydrolase</fullName>
    </submittedName>
</protein>
<name>A0A9X8GWN8_9BURK</name>
<feature type="signal peptide" evidence="1">
    <location>
        <begin position="1"/>
        <end position="21"/>
    </location>
</feature>
<feature type="chain" id="PRO_5040822774" evidence="1">
    <location>
        <begin position="22"/>
        <end position="404"/>
    </location>
</feature>
<keyword evidence="3" id="KW-1185">Reference proteome</keyword>
<dbReference type="PIRSF" id="PIRSF029171">
    <property type="entry name" value="Esterase_LipA"/>
    <property type="match status" value="1"/>
</dbReference>
<dbReference type="GO" id="GO:0004806">
    <property type="term" value="F:triacylglycerol lipase activity"/>
    <property type="evidence" value="ECO:0007669"/>
    <property type="project" value="InterPro"/>
</dbReference>
<dbReference type="Pfam" id="PF03583">
    <property type="entry name" value="LIP"/>
    <property type="match status" value="1"/>
</dbReference>
<proteinExistence type="predicted"/>
<dbReference type="InterPro" id="IPR029058">
    <property type="entry name" value="AB_hydrolase_fold"/>
</dbReference>
<dbReference type="EMBL" id="QXMN01000006">
    <property type="protein sequence ID" value="RIX82845.1"/>
    <property type="molecule type" value="Genomic_DNA"/>
</dbReference>
<dbReference type="InterPro" id="IPR005152">
    <property type="entry name" value="Lipase_secreted"/>
</dbReference>
<dbReference type="GO" id="GO:0016042">
    <property type="term" value="P:lipid catabolic process"/>
    <property type="evidence" value="ECO:0007669"/>
    <property type="project" value="InterPro"/>
</dbReference>
<dbReference type="PANTHER" id="PTHR34853">
    <property type="match status" value="1"/>
</dbReference>
<gene>
    <name evidence="2" type="ORF">D3H34_08355</name>
</gene>
<dbReference type="AlphaFoldDB" id="A0A9X8GWN8"/>
<comment type="caution">
    <text evidence="2">The sequence shown here is derived from an EMBL/GenBank/DDBJ whole genome shotgun (WGS) entry which is preliminary data.</text>
</comment>
<dbReference type="RefSeq" id="WP_119552979.1">
    <property type="nucleotide sequence ID" value="NZ_QXMN01000006.1"/>
</dbReference>
<dbReference type="OrthoDB" id="9955at2"/>
<evidence type="ECO:0000313" key="3">
    <source>
        <dbReference type="Proteomes" id="UP000265619"/>
    </source>
</evidence>
<sequence>MQLTTCGVLAALGLLSGCSTLTTSPGAPLTAQGPAGLAFYQPPTPLPAGRPGDVIWARPVTNDAALPSAAQNWLVLYRSTNIAGQPVAVSGTVAIPKGAPPANGWPVISWTHGTTGIADICAPSRNDSTFPPRGYVNLMNASLDQWVAKGYAVVQTDYEGLGTPGTHPYLVMDSEARGAVDMVRAARRISPALSRDWLVMGHSQGGGAAAYTGYMGPVYGQELNLKGAVAISPSSHMSLLVQLAQKKPEQPSDPYGTLLFHSVAAAAPGVNLAELLTPTGRQVDSQVDAKCVGDLRNNYKVGEVMNMNADFRALNGALATLMDTQNARPSVPVLVLQADQDEAVPKPITDLLVARYKGLGVAVDYRTYQITDKRGAASNHQATVAYSLPDAMAWAAQHLPSGRP</sequence>
<dbReference type="PANTHER" id="PTHR34853:SF1">
    <property type="entry name" value="LIPASE 5"/>
    <property type="match status" value="1"/>
</dbReference>
<organism evidence="2 3">
    <name type="scientific">Acidovorax cavernicola</name>
    <dbReference type="NCBI Taxonomy" id="1675792"/>
    <lineage>
        <taxon>Bacteria</taxon>
        <taxon>Pseudomonadati</taxon>
        <taxon>Pseudomonadota</taxon>
        <taxon>Betaproteobacteria</taxon>
        <taxon>Burkholderiales</taxon>
        <taxon>Comamonadaceae</taxon>
        <taxon>Acidovorax</taxon>
    </lineage>
</organism>
<dbReference type="Proteomes" id="UP000265619">
    <property type="component" value="Unassembled WGS sequence"/>
</dbReference>
<evidence type="ECO:0000313" key="2">
    <source>
        <dbReference type="EMBL" id="RIX82845.1"/>
    </source>
</evidence>
<keyword evidence="2" id="KW-0378">Hydrolase</keyword>
<reference evidence="2 3" key="1">
    <citation type="submission" date="2018-09" db="EMBL/GenBank/DDBJ databases">
        <title>Acidovorax cavernicola nov. sp. isolated from Gruta de las Maravillas (Aracena, Spain).</title>
        <authorList>
            <person name="Jurado V."/>
            <person name="Gutierrez-Patricio S."/>
            <person name="Gonzalez-Pimentel J.L."/>
            <person name="Miller A.Z."/>
            <person name="Laiz L."/>
            <person name="Saiz-Jimenez C."/>
        </authorList>
    </citation>
    <scope>NUCLEOTIDE SEQUENCE [LARGE SCALE GENOMIC DNA]</scope>
    <source>
        <strain evidence="2 3">1011MAR4D40.2</strain>
    </source>
</reference>
<dbReference type="Gene3D" id="3.40.50.1820">
    <property type="entry name" value="alpha/beta hydrolase"/>
    <property type="match status" value="2"/>
</dbReference>